<feature type="chain" id="PRO_5020608678" description="Phosphate-selective porin O/P" evidence="1">
    <location>
        <begin position="22"/>
        <end position="388"/>
    </location>
</feature>
<evidence type="ECO:0000313" key="2">
    <source>
        <dbReference type="EMBL" id="TCN65381.1"/>
    </source>
</evidence>
<dbReference type="Proteomes" id="UP000294830">
    <property type="component" value="Unassembled WGS sequence"/>
</dbReference>
<comment type="caution">
    <text evidence="2">The sequence shown here is derived from an EMBL/GenBank/DDBJ whole genome shotgun (WGS) entry which is preliminary data.</text>
</comment>
<dbReference type="SUPFAM" id="SSF56935">
    <property type="entry name" value="Porins"/>
    <property type="match status" value="1"/>
</dbReference>
<feature type="signal peptide" evidence="1">
    <location>
        <begin position="1"/>
        <end position="21"/>
    </location>
</feature>
<dbReference type="RefSeq" id="WP_131839763.1">
    <property type="nucleotide sequence ID" value="NZ_SLWB01000011.1"/>
</dbReference>
<sequence length="388" mass="41967">MKKDLLLAAFALLGGMSAVNGQGLAVNDAERASRLSIGGYGTIDYVQPIKSGFKQNGNLDVSRVVMMMNYQFSSKTSFHTEIEFEHVKEIWIEQAYLNHRFDERLQLKAGLLLTPFGIVNEYHEPTSFNGVLRPAVDNSIIPSTWREIGAGFQGRFSEAGLGYQVYVMNGFKSYDGGGLLGGSSGLRGGRQKGAKAVMGSPSVAARLTYDAVPNLVLGVSGYFGETGSTLFNKLDKSNHAAMAKADSSVVNISMVGADYRYSIGNFKTRGVVAYASLANVAEYNKLTKKDLGSAMLGYYVEFAYDLFAKDGSGEGALTPFVRYEKYDTNYKVASGATRKDAYNKQDWVFGVGYRIAKGAVLKADYLLSKSKADDSAVGTLNLGVGVTF</sequence>
<keyword evidence="3" id="KW-1185">Reference proteome</keyword>
<dbReference type="EMBL" id="SLWB01000011">
    <property type="protein sequence ID" value="TCN65381.1"/>
    <property type="molecule type" value="Genomic_DNA"/>
</dbReference>
<protein>
    <recommendedName>
        <fullName evidence="4">Phosphate-selective porin O/P</fullName>
    </recommendedName>
</protein>
<evidence type="ECO:0008006" key="4">
    <source>
        <dbReference type="Google" id="ProtNLM"/>
    </source>
</evidence>
<keyword evidence="1" id="KW-0732">Signal</keyword>
<organism evidence="2 3">
    <name type="scientific">Acetobacteroides hydrogenigenes</name>
    <dbReference type="NCBI Taxonomy" id="979970"/>
    <lineage>
        <taxon>Bacteria</taxon>
        <taxon>Pseudomonadati</taxon>
        <taxon>Bacteroidota</taxon>
        <taxon>Bacteroidia</taxon>
        <taxon>Bacteroidales</taxon>
        <taxon>Rikenellaceae</taxon>
        <taxon>Acetobacteroides</taxon>
    </lineage>
</organism>
<dbReference type="AlphaFoldDB" id="A0A4R2EB06"/>
<accession>A0A4R2EB06</accession>
<dbReference type="OrthoDB" id="9768080at2"/>
<reference evidence="2 3" key="1">
    <citation type="submission" date="2019-03" db="EMBL/GenBank/DDBJ databases">
        <title>Genomic Encyclopedia of Archaeal and Bacterial Type Strains, Phase II (KMG-II): from individual species to whole genera.</title>
        <authorList>
            <person name="Goeker M."/>
        </authorList>
    </citation>
    <scope>NUCLEOTIDE SEQUENCE [LARGE SCALE GENOMIC DNA]</scope>
    <source>
        <strain evidence="2 3">RL-C</strain>
    </source>
</reference>
<dbReference type="Gene3D" id="2.40.160.10">
    <property type="entry name" value="Porin"/>
    <property type="match status" value="1"/>
</dbReference>
<evidence type="ECO:0000256" key="1">
    <source>
        <dbReference type="SAM" id="SignalP"/>
    </source>
</evidence>
<gene>
    <name evidence="2" type="ORF">CLV25_11160</name>
</gene>
<dbReference type="InterPro" id="IPR023614">
    <property type="entry name" value="Porin_dom_sf"/>
</dbReference>
<name>A0A4R2EB06_9BACT</name>
<evidence type="ECO:0000313" key="3">
    <source>
        <dbReference type="Proteomes" id="UP000294830"/>
    </source>
</evidence>
<proteinExistence type="predicted"/>